<feature type="domain" description="ABC transmembrane type-1" evidence="9">
    <location>
        <begin position="1"/>
        <end position="264"/>
    </location>
</feature>
<feature type="domain" description="ABC transporter" evidence="8">
    <location>
        <begin position="300"/>
        <end position="504"/>
    </location>
</feature>
<dbReference type="SMART" id="SM00382">
    <property type="entry name" value="AAA"/>
    <property type="match status" value="1"/>
</dbReference>
<comment type="caution">
    <text evidence="10">The sequence shown here is derived from an EMBL/GenBank/DDBJ whole genome shotgun (WGS) entry which is preliminary data.</text>
</comment>
<gene>
    <name evidence="10" type="ORF">GCM10008956_12380</name>
</gene>
<dbReference type="GO" id="GO:0005886">
    <property type="term" value="C:plasma membrane"/>
    <property type="evidence" value="ECO:0007669"/>
    <property type="project" value="UniProtKB-SubCell"/>
</dbReference>
<feature type="transmembrane region" description="Helical" evidence="7">
    <location>
        <begin position="209"/>
        <end position="234"/>
    </location>
</feature>
<dbReference type="GO" id="GO:0005524">
    <property type="term" value="F:ATP binding"/>
    <property type="evidence" value="ECO:0007669"/>
    <property type="project" value="UniProtKB-KW"/>
</dbReference>
<keyword evidence="2 7" id="KW-0812">Transmembrane</keyword>
<dbReference type="InterPro" id="IPR039421">
    <property type="entry name" value="Type_1_exporter"/>
</dbReference>
<reference evidence="11" key="1">
    <citation type="journal article" date="2019" name="Int. J. Syst. Evol. Microbiol.">
        <title>The Global Catalogue of Microorganisms (GCM) 10K type strain sequencing project: providing services to taxonomists for standard genome sequencing and annotation.</title>
        <authorList>
            <consortium name="The Broad Institute Genomics Platform"/>
            <consortium name="The Broad Institute Genome Sequencing Center for Infectious Disease"/>
            <person name="Wu L."/>
            <person name="Ma J."/>
        </authorList>
    </citation>
    <scope>NUCLEOTIDE SEQUENCE [LARGE SCALE GENOMIC DNA]</scope>
    <source>
        <strain evidence="11">JCM 31047</strain>
    </source>
</reference>
<dbReference type="SUPFAM" id="SSF90123">
    <property type="entry name" value="ABC transporter transmembrane region"/>
    <property type="match status" value="1"/>
</dbReference>
<keyword evidence="6 7" id="KW-0472">Membrane</keyword>
<dbReference type="PANTHER" id="PTHR24221">
    <property type="entry name" value="ATP-BINDING CASSETTE SUB-FAMILY B"/>
    <property type="match status" value="1"/>
</dbReference>
<evidence type="ECO:0000256" key="2">
    <source>
        <dbReference type="ARBA" id="ARBA00022692"/>
    </source>
</evidence>
<dbReference type="CDD" id="cd18584">
    <property type="entry name" value="ABC_6TM_AarD_CydD"/>
    <property type="match status" value="1"/>
</dbReference>
<evidence type="ECO:0000256" key="3">
    <source>
        <dbReference type="ARBA" id="ARBA00022741"/>
    </source>
</evidence>
<keyword evidence="11" id="KW-1185">Reference proteome</keyword>
<dbReference type="InterPro" id="IPR036640">
    <property type="entry name" value="ABC1_TM_sf"/>
</dbReference>
<dbReference type="EMBL" id="BMQG01000003">
    <property type="protein sequence ID" value="GGM37457.1"/>
    <property type="molecule type" value="Genomic_DNA"/>
</dbReference>
<dbReference type="PROSITE" id="PS50893">
    <property type="entry name" value="ABC_TRANSPORTER_2"/>
    <property type="match status" value="1"/>
</dbReference>
<dbReference type="InterPro" id="IPR011527">
    <property type="entry name" value="ABC1_TM_dom"/>
</dbReference>
<dbReference type="AlphaFoldDB" id="A0A8H9GP60"/>
<protein>
    <submittedName>
        <fullName evidence="10">Uncharacterized protein</fullName>
    </submittedName>
</protein>
<dbReference type="Proteomes" id="UP000600547">
    <property type="component" value="Unassembled WGS sequence"/>
</dbReference>
<evidence type="ECO:0000256" key="1">
    <source>
        <dbReference type="ARBA" id="ARBA00004651"/>
    </source>
</evidence>
<evidence type="ECO:0000256" key="7">
    <source>
        <dbReference type="SAM" id="Phobius"/>
    </source>
</evidence>
<dbReference type="SUPFAM" id="SSF52540">
    <property type="entry name" value="P-loop containing nucleoside triphosphate hydrolases"/>
    <property type="match status" value="1"/>
</dbReference>
<comment type="subcellular location">
    <subcellularLocation>
        <location evidence="1">Cell membrane</location>
        <topology evidence="1">Multi-pass membrane protein</topology>
    </subcellularLocation>
</comment>
<evidence type="ECO:0000259" key="8">
    <source>
        <dbReference type="PROSITE" id="PS50893"/>
    </source>
</evidence>
<keyword evidence="5 7" id="KW-1133">Transmembrane helix</keyword>
<dbReference type="Pfam" id="PF00664">
    <property type="entry name" value="ABC_membrane"/>
    <property type="match status" value="1"/>
</dbReference>
<feature type="transmembrane region" description="Helical" evidence="7">
    <location>
        <begin position="131"/>
        <end position="154"/>
    </location>
</feature>
<keyword evidence="3" id="KW-0547">Nucleotide-binding</keyword>
<dbReference type="PANTHER" id="PTHR24221:SF590">
    <property type="entry name" value="COMPONENT LINKED WITH THE ASSEMBLY OF CYTOCHROME' TRANSPORT TRANSMEMBRANE ATP-BINDING PROTEIN ABC TRANSPORTER CYDD-RELATED"/>
    <property type="match status" value="1"/>
</dbReference>
<evidence type="ECO:0000259" key="9">
    <source>
        <dbReference type="PROSITE" id="PS50929"/>
    </source>
</evidence>
<dbReference type="InterPro" id="IPR003593">
    <property type="entry name" value="AAA+_ATPase"/>
</dbReference>
<sequence>MGTAAAFVLGAQLIAGVLTSRPGSADPHLLLGTVLGLTVRAAAAALRERVAQQVGTHAVTWQRDRLSAQLLRLGPVALSGRRLAALVTLSSELGPRLTPYYARFLPGRAHAAISALVALGVTAWLDPATAALLLVTGPLTVVFLYLVGLATHAATQAQWTRHTRLAGRLLTLTRHLPTLHAFGAVPTYRDVLVRSAGAHREATLRVLRVAFLSGFVMEFAATLATALVAVWIGVRLFGGEATLAPTLAALMLVPEFFGPLRQLGADRHAALDAEPLAHELAELDAVPGAPQGHREAPAGAPSLTLMRARAELPGVTATLTGTVGAGAHVALRGPSGVGKSALLHAIGKYVAHTGQVTVSGVPLDELERSRWASRVALVPQAPRLLAASVRDNLRAAAPDADDGALWTVLRNVGLDDVVAALPGRLAAPLGEGGTRLSGGETARLALARALLSGADLLLLDEVTAHLDEATARDIHTLIGVAARGRTALLVTHREPPPGWPTLTLEAP</sequence>
<dbReference type="Pfam" id="PF00005">
    <property type="entry name" value="ABC_tran"/>
    <property type="match status" value="1"/>
</dbReference>
<proteinExistence type="predicted"/>
<evidence type="ECO:0000256" key="6">
    <source>
        <dbReference type="ARBA" id="ARBA00023136"/>
    </source>
</evidence>
<dbReference type="Gene3D" id="1.20.1560.10">
    <property type="entry name" value="ABC transporter type 1, transmembrane domain"/>
    <property type="match status" value="1"/>
</dbReference>
<evidence type="ECO:0000256" key="5">
    <source>
        <dbReference type="ARBA" id="ARBA00022989"/>
    </source>
</evidence>
<evidence type="ECO:0000313" key="11">
    <source>
        <dbReference type="Proteomes" id="UP000600547"/>
    </source>
</evidence>
<accession>A0A8H9GP60</accession>
<dbReference type="InterPro" id="IPR003439">
    <property type="entry name" value="ABC_transporter-like_ATP-bd"/>
</dbReference>
<keyword evidence="4" id="KW-0067">ATP-binding</keyword>
<evidence type="ECO:0000256" key="4">
    <source>
        <dbReference type="ARBA" id="ARBA00022840"/>
    </source>
</evidence>
<dbReference type="GO" id="GO:0016887">
    <property type="term" value="F:ATP hydrolysis activity"/>
    <property type="evidence" value="ECO:0007669"/>
    <property type="project" value="InterPro"/>
</dbReference>
<dbReference type="GO" id="GO:0140359">
    <property type="term" value="F:ABC-type transporter activity"/>
    <property type="evidence" value="ECO:0007669"/>
    <property type="project" value="InterPro"/>
</dbReference>
<dbReference type="Gene3D" id="3.40.50.300">
    <property type="entry name" value="P-loop containing nucleotide triphosphate hydrolases"/>
    <property type="match status" value="1"/>
</dbReference>
<evidence type="ECO:0000313" key="10">
    <source>
        <dbReference type="EMBL" id="GGM37457.1"/>
    </source>
</evidence>
<dbReference type="InterPro" id="IPR027417">
    <property type="entry name" value="P-loop_NTPase"/>
</dbReference>
<name>A0A8H9GP60_9DEIO</name>
<dbReference type="RefSeq" id="WP_110833177.1">
    <property type="nucleotide sequence ID" value="NZ_BMQG01000003.1"/>
</dbReference>
<dbReference type="PROSITE" id="PS50929">
    <property type="entry name" value="ABC_TM1F"/>
    <property type="match status" value="1"/>
</dbReference>
<organism evidence="10 11">
    <name type="scientific">Deinococcus arenae</name>
    <dbReference type="NCBI Taxonomy" id="1452751"/>
    <lineage>
        <taxon>Bacteria</taxon>
        <taxon>Thermotogati</taxon>
        <taxon>Deinococcota</taxon>
        <taxon>Deinococci</taxon>
        <taxon>Deinococcales</taxon>
        <taxon>Deinococcaceae</taxon>
        <taxon>Deinococcus</taxon>
    </lineage>
</organism>